<dbReference type="EMBL" id="LVWD01000030">
    <property type="protein sequence ID" value="OAD40434.1"/>
    <property type="molecule type" value="Genomic_DNA"/>
</dbReference>
<organism evidence="6 9">
    <name type="scientific">Hydrogenophaga crassostreae</name>
    <dbReference type="NCBI Taxonomy" id="1763535"/>
    <lineage>
        <taxon>Bacteria</taxon>
        <taxon>Pseudomonadati</taxon>
        <taxon>Pseudomonadota</taxon>
        <taxon>Betaproteobacteria</taxon>
        <taxon>Burkholderiales</taxon>
        <taxon>Comamonadaceae</taxon>
        <taxon>Hydrogenophaga</taxon>
    </lineage>
</organism>
<dbReference type="Gene3D" id="1.10.10.10">
    <property type="entry name" value="Winged helix-like DNA-binding domain superfamily/Winged helix DNA-binding domain"/>
    <property type="match status" value="1"/>
</dbReference>
<evidence type="ECO:0000313" key="8">
    <source>
        <dbReference type="Proteomes" id="UP000185657"/>
    </source>
</evidence>
<dbReference type="EMBL" id="CP017476">
    <property type="protein sequence ID" value="AOW12564.1"/>
    <property type="molecule type" value="Genomic_DNA"/>
</dbReference>
<dbReference type="FunFam" id="3.40.190.290:FF:000001">
    <property type="entry name" value="Transcriptional regulator, LysR family"/>
    <property type="match status" value="1"/>
</dbReference>
<keyword evidence="8" id="KW-1185">Reference proteome</keyword>
<dbReference type="PROSITE" id="PS50931">
    <property type="entry name" value="HTH_LYSR"/>
    <property type="match status" value="1"/>
</dbReference>
<reference evidence="7 8" key="1">
    <citation type="submission" date="2016-02" db="EMBL/GenBank/DDBJ databases">
        <title>Draft genome sequence of Hydrogenophaga sp. LPB0072.</title>
        <authorList>
            <person name="Shin S.-K."/>
            <person name="Yi H."/>
        </authorList>
    </citation>
    <scope>NUCLEOTIDE SEQUENCE [LARGE SCALE GENOMIC DNA]</scope>
    <source>
        <strain evidence="7 8">LPB0072</strain>
    </source>
</reference>
<dbReference type="CDD" id="cd08472">
    <property type="entry name" value="PBP2_CrgA_like_3"/>
    <property type="match status" value="1"/>
</dbReference>
<evidence type="ECO:0000313" key="9">
    <source>
        <dbReference type="Proteomes" id="UP000185680"/>
    </source>
</evidence>
<dbReference type="InterPro" id="IPR036390">
    <property type="entry name" value="WH_DNA-bd_sf"/>
</dbReference>
<keyword evidence="2" id="KW-0805">Transcription regulation</keyword>
<dbReference type="InterPro" id="IPR000847">
    <property type="entry name" value="LysR_HTH_N"/>
</dbReference>
<evidence type="ECO:0000256" key="4">
    <source>
        <dbReference type="ARBA" id="ARBA00023163"/>
    </source>
</evidence>
<evidence type="ECO:0000256" key="1">
    <source>
        <dbReference type="ARBA" id="ARBA00009437"/>
    </source>
</evidence>
<dbReference type="InterPro" id="IPR036388">
    <property type="entry name" value="WH-like_DNA-bd_sf"/>
</dbReference>
<dbReference type="Pfam" id="PF03466">
    <property type="entry name" value="LysR_substrate"/>
    <property type="match status" value="1"/>
</dbReference>
<evidence type="ECO:0000259" key="5">
    <source>
        <dbReference type="PROSITE" id="PS50931"/>
    </source>
</evidence>
<dbReference type="SUPFAM" id="SSF53850">
    <property type="entry name" value="Periplasmic binding protein-like II"/>
    <property type="match status" value="1"/>
</dbReference>
<dbReference type="AlphaFoldDB" id="A0A163CA09"/>
<name>A0A163CA09_9BURK</name>
<dbReference type="Gene3D" id="3.40.190.290">
    <property type="match status" value="1"/>
</dbReference>
<evidence type="ECO:0000313" key="7">
    <source>
        <dbReference type="EMBL" id="OAD40434.1"/>
    </source>
</evidence>
<dbReference type="STRING" id="1763535.LPB072_06610"/>
<dbReference type="GO" id="GO:0006351">
    <property type="term" value="P:DNA-templated transcription"/>
    <property type="evidence" value="ECO:0007669"/>
    <property type="project" value="TreeGrafter"/>
</dbReference>
<dbReference type="PANTHER" id="PTHR30537:SF72">
    <property type="entry name" value="LYSR FAMILY TRANSCRIPTIONAL REGULATOR"/>
    <property type="match status" value="1"/>
</dbReference>
<dbReference type="Proteomes" id="UP000185657">
    <property type="component" value="Unassembled WGS sequence"/>
</dbReference>
<dbReference type="Proteomes" id="UP000185680">
    <property type="component" value="Chromosome"/>
</dbReference>
<dbReference type="PANTHER" id="PTHR30537">
    <property type="entry name" value="HTH-TYPE TRANSCRIPTIONAL REGULATOR"/>
    <property type="match status" value="1"/>
</dbReference>
<gene>
    <name evidence="6" type="ORF">LPB072_06610</name>
    <name evidence="7" type="ORF">LPB72_16095</name>
</gene>
<evidence type="ECO:0000313" key="6">
    <source>
        <dbReference type="EMBL" id="AOW12564.1"/>
    </source>
</evidence>
<dbReference type="Pfam" id="PF00126">
    <property type="entry name" value="HTH_1"/>
    <property type="match status" value="1"/>
</dbReference>
<dbReference type="InterPro" id="IPR005119">
    <property type="entry name" value="LysR_subst-bd"/>
</dbReference>
<feature type="domain" description="HTH lysR-type" evidence="5">
    <location>
        <begin position="1"/>
        <end position="59"/>
    </location>
</feature>
<dbReference type="PRINTS" id="PR00039">
    <property type="entry name" value="HTHLYSR"/>
</dbReference>
<dbReference type="RefSeq" id="WP_066093011.1">
    <property type="nucleotide sequence ID" value="NZ_CP017476.1"/>
</dbReference>
<dbReference type="GO" id="GO:0003700">
    <property type="term" value="F:DNA-binding transcription factor activity"/>
    <property type="evidence" value="ECO:0007669"/>
    <property type="project" value="InterPro"/>
</dbReference>
<dbReference type="SUPFAM" id="SSF46785">
    <property type="entry name" value="Winged helix' DNA-binding domain"/>
    <property type="match status" value="1"/>
</dbReference>
<evidence type="ECO:0000256" key="3">
    <source>
        <dbReference type="ARBA" id="ARBA00023125"/>
    </source>
</evidence>
<comment type="similarity">
    <text evidence="1">Belongs to the LysR transcriptional regulatory family.</text>
</comment>
<protein>
    <submittedName>
        <fullName evidence="6 7">Transcriptional regulator</fullName>
    </submittedName>
</protein>
<keyword evidence="4" id="KW-0804">Transcription</keyword>
<dbReference type="InterPro" id="IPR058163">
    <property type="entry name" value="LysR-type_TF_proteobact-type"/>
</dbReference>
<dbReference type="FunFam" id="1.10.10.10:FF:000001">
    <property type="entry name" value="LysR family transcriptional regulator"/>
    <property type="match status" value="1"/>
</dbReference>
<sequence length="316" mass="34446">MSLTQRLEVFARVAELSSFTQAAEQLGLPRATVSNAIQQLENQLGTRLLHRTTRRVQLTQDGLLCFERCKDVLSDLDELQSLFQHPDGGSLKGRVRIDMSSGMARNTVMPRLPDLLAQHPHLTLEVSSTDRLVDLVREGFDCVLRAGQLTDSGLVARPLGHMSMVNCASPAYLKHHGTPQALTDLAQHKLVHYSPTLGAPPTGFEYADAEANAALPMTGAITVNSSEAYTAACLAGLGLIQAPLVGVVELIDQGRLVPVLPSWRPRAMPVTLLYAHRRNLPKRVRVVMDWLARVMAEQLAVTNKKPPASGGFPESD</sequence>
<evidence type="ECO:0000256" key="2">
    <source>
        <dbReference type="ARBA" id="ARBA00023015"/>
    </source>
</evidence>
<accession>A0A163CA09</accession>
<dbReference type="KEGG" id="hyl:LPB072_06610"/>
<dbReference type="OrthoDB" id="9076738at2"/>
<reference evidence="6 9" key="2">
    <citation type="submission" date="2016-10" db="EMBL/GenBank/DDBJ databases">
        <title>Hydorgenophaga sp. LPB0072 isolated from gastropod.</title>
        <authorList>
            <person name="Kim E."/>
            <person name="Yi H."/>
        </authorList>
    </citation>
    <scope>NUCLEOTIDE SEQUENCE [LARGE SCALE GENOMIC DNA]</scope>
    <source>
        <strain evidence="6 9">LPB0072</strain>
    </source>
</reference>
<keyword evidence="3" id="KW-0238">DNA-binding</keyword>
<dbReference type="GO" id="GO:0043565">
    <property type="term" value="F:sequence-specific DNA binding"/>
    <property type="evidence" value="ECO:0007669"/>
    <property type="project" value="TreeGrafter"/>
</dbReference>
<proteinExistence type="inferred from homology"/>